<proteinExistence type="predicted"/>
<comment type="caution">
    <text evidence="1">The sequence shown here is derived from an EMBL/GenBank/DDBJ whole genome shotgun (WGS) entry which is preliminary data.</text>
</comment>
<dbReference type="EMBL" id="DVHC01000044">
    <property type="protein sequence ID" value="HIR59269.1"/>
    <property type="molecule type" value="Genomic_DNA"/>
</dbReference>
<reference evidence="1" key="1">
    <citation type="submission" date="2020-10" db="EMBL/GenBank/DDBJ databases">
        <authorList>
            <person name="Gilroy R."/>
        </authorList>
    </citation>
    <scope>NUCLEOTIDE SEQUENCE</scope>
    <source>
        <strain evidence="1">CHK184-20233</strain>
    </source>
</reference>
<sequence length="247" mass="28677">MEVDLLQLIKDRMPNLEKNDVVCKLLDYFLKDNYSSNLFTLSDEMISLKDGTYIIIYNDNNIDIAKTNEEVGVEEDIRFNIIDDNSFDILYCNYDVNGNKPLVKSFNLSVFNNKLSSAVISEWDFSREMEGLLPYISNILAIINPNMDYYEELKQLIDKCSATNIIAHYKILSVDDKKITTDEDDVLLEEPLDKDIIEVLDGFFDFSKEEHSKSNQAMYDSLLTVEDSIENINTPKERQYILINNRK</sequence>
<evidence type="ECO:0000313" key="1">
    <source>
        <dbReference type="EMBL" id="HIR59269.1"/>
    </source>
</evidence>
<evidence type="ECO:0000313" key="2">
    <source>
        <dbReference type="Proteomes" id="UP000824232"/>
    </source>
</evidence>
<name>A0A9D1DUX7_9FIRM</name>
<gene>
    <name evidence="1" type="ORF">IAB38_04390</name>
</gene>
<organism evidence="1 2">
    <name type="scientific">Candidatus Onthousia excrementipullorum</name>
    <dbReference type="NCBI Taxonomy" id="2840884"/>
    <lineage>
        <taxon>Bacteria</taxon>
        <taxon>Bacillati</taxon>
        <taxon>Bacillota</taxon>
        <taxon>Bacilli</taxon>
        <taxon>Candidatus Onthousia</taxon>
    </lineage>
</organism>
<dbReference type="Proteomes" id="UP000824232">
    <property type="component" value="Unassembled WGS sequence"/>
</dbReference>
<dbReference type="AlphaFoldDB" id="A0A9D1DUX7"/>
<reference evidence="1" key="2">
    <citation type="journal article" date="2021" name="PeerJ">
        <title>Extensive microbial diversity within the chicken gut microbiome revealed by metagenomics and culture.</title>
        <authorList>
            <person name="Gilroy R."/>
            <person name="Ravi A."/>
            <person name="Getino M."/>
            <person name="Pursley I."/>
            <person name="Horton D.L."/>
            <person name="Alikhan N.F."/>
            <person name="Baker D."/>
            <person name="Gharbi K."/>
            <person name="Hall N."/>
            <person name="Watson M."/>
            <person name="Adriaenssens E.M."/>
            <person name="Foster-Nyarko E."/>
            <person name="Jarju S."/>
            <person name="Secka A."/>
            <person name="Antonio M."/>
            <person name="Oren A."/>
            <person name="Chaudhuri R.R."/>
            <person name="La Ragione R."/>
            <person name="Hildebrand F."/>
            <person name="Pallen M.J."/>
        </authorList>
    </citation>
    <scope>NUCLEOTIDE SEQUENCE</scope>
    <source>
        <strain evidence="1">CHK184-20233</strain>
    </source>
</reference>
<accession>A0A9D1DUX7</accession>
<protein>
    <submittedName>
        <fullName evidence="1">Uncharacterized protein</fullName>
    </submittedName>
</protein>